<keyword evidence="2" id="KW-1185">Reference proteome</keyword>
<dbReference type="Proteomes" id="UP000075809">
    <property type="component" value="Unassembled WGS sequence"/>
</dbReference>
<reference evidence="1 2" key="1">
    <citation type="submission" date="2015-09" db="EMBL/GenBank/DDBJ databases">
        <title>Trachymyrmex zeteki WGS genome.</title>
        <authorList>
            <person name="Nygaard S."/>
            <person name="Hu H."/>
            <person name="Boomsma J."/>
            <person name="Zhang G."/>
        </authorList>
    </citation>
    <scope>NUCLEOTIDE SEQUENCE [LARGE SCALE GENOMIC DNA]</scope>
    <source>
        <strain evidence="1">Tzet28-1</strain>
        <tissue evidence="1">Whole body</tissue>
    </source>
</reference>
<accession>A0A151WLA4</accession>
<protein>
    <submittedName>
        <fullName evidence="1">Uncharacterized protein</fullName>
    </submittedName>
</protein>
<dbReference type="EMBL" id="KQ983001">
    <property type="protein sequence ID" value="KYQ48465.1"/>
    <property type="molecule type" value="Genomic_DNA"/>
</dbReference>
<gene>
    <name evidence="1" type="ORF">ALC60_12521</name>
</gene>
<evidence type="ECO:0000313" key="2">
    <source>
        <dbReference type="Proteomes" id="UP000075809"/>
    </source>
</evidence>
<evidence type="ECO:0000313" key="1">
    <source>
        <dbReference type="EMBL" id="KYQ48465.1"/>
    </source>
</evidence>
<proteinExistence type="predicted"/>
<sequence>MRIRVIFSPVWLHEEALARLPVPLHLGRSVSRLPNCLNSRARVYRVTAHGDQFLRIPPSSLPIYRTTNANVEQGSLTLVIILGWYAEE</sequence>
<name>A0A151WLA4_9HYME</name>
<dbReference type="AlphaFoldDB" id="A0A151WLA4"/>
<organism evidence="1 2">
    <name type="scientific">Mycetomoellerius zeteki</name>
    <dbReference type="NCBI Taxonomy" id="64791"/>
    <lineage>
        <taxon>Eukaryota</taxon>
        <taxon>Metazoa</taxon>
        <taxon>Ecdysozoa</taxon>
        <taxon>Arthropoda</taxon>
        <taxon>Hexapoda</taxon>
        <taxon>Insecta</taxon>
        <taxon>Pterygota</taxon>
        <taxon>Neoptera</taxon>
        <taxon>Endopterygota</taxon>
        <taxon>Hymenoptera</taxon>
        <taxon>Apocrita</taxon>
        <taxon>Aculeata</taxon>
        <taxon>Formicoidea</taxon>
        <taxon>Formicidae</taxon>
        <taxon>Myrmicinae</taxon>
        <taxon>Mycetomoellerius</taxon>
    </lineage>
</organism>